<dbReference type="Pfam" id="PF26215">
    <property type="entry name" value="HTH_animal"/>
    <property type="match status" value="1"/>
</dbReference>
<accession>A0AAD9NYV9</accession>
<feature type="domain" description="Helix-turn-helix" evidence="1">
    <location>
        <begin position="157"/>
        <end position="205"/>
    </location>
</feature>
<name>A0AAD9NYV9_RIDPI</name>
<proteinExistence type="predicted"/>
<evidence type="ECO:0000259" key="1">
    <source>
        <dbReference type="Pfam" id="PF26215"/>
    </source>
</evidence>
<comment type="caution">
    <text evidence="2">The sequence shown here is derived from an EMBL/GenBank/DDBJ whole genome shotgun (WGS) entry which is preliminary data.</text>
</comment>
<dbReference type="InterPro" id="IPR058912">
    <property type="entry name" value="HTH_animal"/>
</dbReference>
<evidence type="ECO:0000313" key="3">
    <source>
        <dbReference type="Proteomes" id="UP001209878"/>
    </source>
</evidence>
<dbReference type="PANTHER" id="PTHR21301:SF11">
    <property type="entry name" value="GIY-YIG DOMAIN-CONTAINING PROTEIN"/>
    <property type="match status" value="1"/>
</dbReference>
<dbReference type="PANTHER" id="PTHR21301">
    <property type="entry name" value="REVERSE TRANSCRIPTASE"/>
    <property type="match status" value="1"/>
</dbReference>
<dbReference type="Proteomes" id="UP001209878">
    <property type="component" value="Unassembled WGS sequence"/>
</dbReference>
<reference evidence="2" key="1">
    <citation type="journal article" date="2023" name="Mol. Biol. Evol.">
        <title>Third-Generation Sequencing Reveals the Adaptive Role of the Epigenome in Three Deep-Sea Polychaetes.</title>
        <authorList>
            <person name="Perez M."/>
            <person name="Aroh O."/>
            <person name="Sun Y."/>
            <person name="Lan Y."/>
            <person name="Juniper S.K."/>
            <person name="Young C.R."/>
            <person name="Angers B."/>
            <person name="Qian P.Y."/>
        </authorList>
    </citation>
    <scope>NUCLEOTIDE SEQUENCE</scope>
    <source>
        <strain evidence="2">R07B-5</strain>
    </source>
</reference>
<protein>
    <recommendedName>
        <fullName evidence="1">Helix-turn-helix domain-containing protein</fullName>
    </recommendedName>
</protein>
<evidence type="ECO:0000313" key="2">
    <source>
        <dbReference type="EMBL" id="KAK2184989.1"/>
    </source>
</evidence>
<dbReference type="EMBL" id="JAODUO010000247">
    <property type="protein sequence ID" value="KAK2184989.1"/>
    <property type="molecule type" value="Genomic_DNA"/>
</dbReference>
<gene>
    <name evidence="2" type="ORF">NP493_248g01019</name>
</gene>
<organism evidence="2 3">
    <name type="scientific">Ridgeia piscesae</name>
    <name type="common">Tubeworm</name>
    <dbReference type="NCBI Taxonomy" id="27915"/>
    <lineage>
        <taxon>Eukaryota</taxon>
        <taxon>Metazoa</taxon>
        <taxon>Spiralia</taxon>
        <taxon>Lophotrochozoa</taxon>
        <taxon>Annelida</taxon>
        <taxon>Polychaeta</taxon>
        <taxon>Sedentaria</taxon>
        <taxon>Canalipalpata</taxon>
        <taxon>Sabellida</taxon>
        <taxon>Siboglinidae</taxon>
        <taxon>Ridgeia</taxon>
    </lineage>
</organism>
<sequence>MSTQSRQLTTGHQWLLGHWMLTNDRAGPAVVSTSGECCPLSHHSPMDVLEAVDAVKWDVLEAVVALRWNVLEAVDAVRWNVLQAVDALSVQSWGVTDRTTAPSSERLTREFCSHNPSWNLLTIFKSALKGTWSTDKGYSTQIHLCFTESPSLKQSQLSHHPLTHKRSVVRTLTNRAQQYVTTAEDRKSELAHVHNALRANGYPEWALAPPPPSAKRPPNTNNNPRRPMLGLPYMAGLSEQLGRIYKSHKIHMYHKSVNTLRSMVVHPKDKTPKEHKCGTIYNINSSM</sequence>
<keyword evidence="3" id="KW-1185">Reference proteome</keyword>
<dbReference type="AlphaFoldDB" id="A0AAD9NYV9"/>